<evidence type="ECO:0000256" key="1">
    <source>
        <dbReference type="SAM" id="MobiDB-lite"/>
    </source>
</evidence>
<reference evidence="2" key="1">
    <citation type="journal article" date="2010" name="Science">
        <title>Plasticity of animal genome architecture unmasked by rapid evolution of a pelagic tunicate.</title>
        <authorList>
            <person name="Denoeud F."/>
            <person name="Henriet S."/>
            <person name="Mungpakdee S."/>
            <person name="Aury J.M."/>
            <person name="Da Silva C."/>
            <person name="Brinkmann H."/>
            <person name="Mikhaleva J."/>
            <person name="Olsen L.C."/>
            <person name="Jubin C."/>
            <person name="Canestro C."/>
            <person name="Bouquet J.M."/>
            <person name="Danks G."/>
            <person name="Poulain J."/>
            <person name="Campsteijn C."/>
            <person name="Adamski M."/>
            <person name="Cross I."/>
            <person name="Yadetie F."/>
            <person name="Muffato M."/>
            <person name="Louis A."/>
            <person name="Butcher S."/>
            <person name="Tsagkogeorga G."/>
            <person name="Konrad A."/>
            <person name="Singh S."/>
            <person name="Jensen M.F."/>
            <person name="Cong E.H."/>
            <person name="Eikeseth-Otteraa H."/>
            <person name="Noel B."/>
            <person name="Anthouard V."/>
            <person name="Porcel B.M."/>
            <person name="Kachouri-Lafond R."/>
            <person name="Nishino A."/>
            <person name="Ugolini M."/>
            <person name="Chourrout P."/>
            <person name="Nishida H."/>
            <person name="Aasland R."/>
            <person name="Huzurbazar S."/>
            <person name="Westhof E."/>
            <person name="Delsuc F."/>
            <person name="Lehrach H."/>
            <person name="Reinhardt R."/>
            <person name="Weissenbach J."/>
            <person name="Roy S.W."/>
            <person name="Artiguenave F."/>
            <person name="Postlethwait J.H."/>
            <person name="Manak J.R."/>
            <person name="Thompson E.M."/>
            <person name="Jaillon O."/>
            <person name="Du Pasquier L."/>
            <person name="Boudinot P."/>
            <person name="Liberles D.A."/>
            <person name="Volff J.N."/>
            <person name="Philippe H."/>
            <person name="Lenhard B."/>
            <person name="Roest Crollius H."/>
            <person name="Wincker P."/>
            <person name="Chourrout D."/>
        </authorList>
    </citation>
    <scope>NUCLEOTIDE SEQUENCE [LARGE SCALE GENOMIC DNA]</scope>
</reference>
<gene>
    <name evidence="2" type="ORF">GSOID_T00013269001</name>
</gene>
<dbReference type="InParanoid" id="E4WZB5"/>
<evidence type="ECO:0000313" key="2">
    <source>
        <dbReference type="EMBL" id="CBY22511.1"/>
    </source>
</evidence>
<dbReference type="OrthoDB" id="10345870at2759"/>
<accession>E4WZB5</accession>
<proteinExistence type="predicted"/>
<sequence>MTPITIWAPNKSSEMLNEYEFTTENFARDLTSDQVLLKGKGPKITIDISANVDELEIDNALIDEEIIAVEEEMTDLLARPMPRLIGFAVAELVGGHEIPRYEKYDELLGNPTFTKWFVKYITESHKDKFREALINCNYSDFVVLLSSVQDEDDGESLIKTFFEIVNESILWPQFGLALVEAMAARGDVSHQLMKASLELEAKRTLRAIIAVNKEFESRFGAPENPEAFANNPKYAEFFLELIDSDSLIFIDILKTMASRGANKALFKDLIALLDDTNFNENLFIAACKNEEGALCLKKFVNLTSKKSPWSEILTDLQLLRSEGGRGLHQSYNYEADTAGVFAQSSITILHKGLDNDIEKLSKKIVDTAESLTDVFKSIGNFRASLASLQNIASKPSKRKAPTVSAGINPLGGTHDDSESESGNTLSDVPTVHDLMEEVGNTIVPSRSSSGLSLIDTNSLYEDLLKPSAFSPRKKKSIFTLTQDSERLSSHINPKIFSTLDFFRNACAALSQDFETHLPVDYSAIRAVGKDAAKLFLSTGEDEVLDNIMNLRTLFQSLDKIRGGFLGLDPSVDGDKAYVPKELSGFTAYDLQEAEILNVFELITDSLGEIHDAVSKGDLVGKWWFRVFDRLDLNDCTHADIVRELVFGSCLERYRNCPSNQLIIRELKIRFERSLKLLDTVGVELRKFSRAAAKIEEELRRDFVTGNSVDIQTEESAVTSRPKIHELKNRIEQATHGTDTSNGPALMNFQDKINELQDRVMQNLCGAAKLMMLENQEEVKNFI</sequence>
<protein>
    <submittedName>
        <fullName evidence="2">Uncharacterized protein</fullName>
    </submittedName>
</protein>
<dbReference type="Proteomes" id="UP000001307">
    <property type="component" value="Unassembled WGS sequence"/>
</dbReference>
<evidence type="ECO:0000313" key="3">
    <source>
        <dbReference type="Proteomes" id="UP000001307"/>
    </source>
</evidence>
<dbReference type="EMBL" id="FN653019">
    <property type="protein sequence ID" value="CBY22511.1"/>
    <property type="molecule type" value="Genomic_DNA"/>
</dbReference>
<organism evidence="2">
    <name type="scientific">Oikopleura dioica</name>
    <name type="common">Tunicate</name>
    <dbReference type="NCBI Taxonomy" id="34765"/>
    <lineage>
        <taxon>Eukaryota</taxon>
        <taxon>Metazoa</taxon>
        <taxon>Chordata</taxon>
        <taxon>Tunicata</taxon>
        <taxon>Appendicularia</taxon>
        <taxon>Copelata</taxon>
        <taxon>Oikopleuridae</taxon>
        <taxon>Oikopleura</taxon>
    </lineage>
</organism>
<name>E4WZB5_OIKDI</name>
<keyword evidence="3" id="KW-1185">Reference proteome</keyword>
<dbReference type="AlphaFoldDB" id="E4WZB5"/>
<feature type="region of interest" description="Disordered" evidence="1">
    <location>
        <begin position="397"/>
        <end position="425"/>
    </location>
</feature>